<evidence type="ECO:0000313" key="3">
    <source>
        <dbReference type="EMBL" id="MBE9666687.1"/>
    </source>
</evidence>
<keyword evidence="2" id="KW-0732">Signal</keyword>
<dbReference type="SUPFAM" id="SSF49373">
    <property type="entry name" value="Invasin/intimin cell-adhesion fragments"/>
    <property type="match status" value="1"/>
</dbReference>
<reference evidence="3 4" key="1">
    <citation type="submission" date="2020-10" db="EMBL/GenBank/DDBJ databases">
        <title>Mucilaginibacter mali sp. nov., isolated from rhizosphere soil of apple orchard.</title>
        <authorList>
            <person name="Lee J.-S."/>
            <person name="Kim H.S."/>
            <person name="Kim J.-S."/>
        </authorList>
    </citation>
    <scope>NUCLEOTIDE SEQUENCE [LARGE SCALE GENOMIC DNA]</scope>
    <source>
        <strain evidence="3 4">KCTC 23157</strain>
    </source>
</reference>
<organism evidence="3 4">
    <name type="scientific">Mucilaginibacter boryungensis</name>
    <dbReference type="NCBI Taxonomy" id="768480"/>
    <lineage>
        <taxon>Bacteria</taxon>
        <taxon>Pseudomonadati</taxon>
        <taxon>Bacteroidota</taxon>
        <taxon>Sphingobacteriia</taxon>
        <taxon>Sphingobacteriales</taxon>
        <taxon>Sphingobacteriaceae</taxon>
        <taxon>Mucilaginibacter</taxon>
    </lineage>
</organism>
<evidence type="ECO:0000256" key="2">
    <source>
        <dbReference type="SAM" id="SignalP"/>
    </source>
</evidence>
<evidence type="ECO:0000256" key="1">
    <source>
        <dbReference type="SAM" id="MobiDB-lite"/>
    </source>
</evidence>
<dbReference type="Proteomes" id="UP000632774">
    <property type="component" value="Unassembled WGS sequence"/>
</dbReference>
<evidence type="ECO:0000313" key="4">
    <source>
        <dbReference type="Proteomes" id="UP000632774"/>
    </source>
</evidence>
<accession>A0ABR9XH19</accession>
<feature type="region of interest" description="Disordered" evidence="1">
    <location>
        <begin position="191"/>
        <end position="210"/>
    </location>
</feature>
<dbReference type="InterPro" id="IPR008964">
    <property type="entry name" value="Invasin/intimin_cell_adhesion"/>
</dbReference>
<comment type="caution">
    <text evidence="3">The sequence shown here is derived from an EMBL/GenBank/DDBJ whole genome shotgun (WGS) entry which is preliminary data.</text>
</comment>
<dbReference type="EMBL" id="JADFFM010000001">
    <property type="protein sequence ID" value="MBE9666687.1"/>
    <property type="molecule type" value="Genomic_DNA"/>
</dbReference>
<feature type="compositionally biased region" description="Basic and acidic residues" evidence="1">
    <location>
        <begin position="191"/>
        <end position="202"/>
    </location>
</feature>
<dbReference type="Gene3D" id="2.60.40.10">
    <property type="entry name" value="Immunoglobulins"/>
    <property type="match status" value="1"/>
</dbReference>
<sequence length="906" mass="100487">MNYKKILPAFILLFFTCLSVFAQRDTLSLKTIIDRSVKYANDYPIEKVYVHFDKPYYAAGDTIWLKTYLTADIHQPSQISKIVYIDMYNDQDSLTASIKLPVVNGVAPGMIPLPVQSYKQGNYRLRAYTNWNLNFDANYLFTKVITIGNPIDKEVLTNVNFSGGTSPQQGVTVKIFYKDASGRPYADKKVKWRTEASHDETGKGSGTTDANGYLTITLPPTPSITLGASTLFTTLDIGTKNVTNIFPLKSAATGKDVQFFPEGGQLIAGIPVKVAIKAIKADGLGIEVKGTIVDNQGQSVATFASQHLGMGAFAFQPEAGKSYKANVSFADGSQGSYDLPRVQASGITLLAINNDPDNLAVRITCNEVYLNANQNKNFYIIGSQGGFIKYAAQQQINKQVFSAPIPKTKFQSGTLQLTLFGPNGYPVAERLVFIQRNDLLNLAINTDKPLYLHRQPVKMTISAKNGALPAEANLSVSVIDEKKVPVDEDAETTILTSLLLTSDLRGYVEKPNYYFKKPDEKTAADLDVLMMTQGYRRFVFRDVLMGKTPKITLLPEQGITISGTLRNRTGLPIFKGNVRLLIPDKNFSAQTVTNSEGQFKFENVMVNDSTKVTINARDNVNYNSVMLQIDGVTYPSPTRIINLPDERLNIDSAMRPYLENSKRVYNNTHQLKEVVIKAAAAPRRLGHLDQSALIGLSPEPDHLIDGERFKGCTFFVSCLQSMALGLTYIDNIFYVTRDYNAGIRKPMEVYMDGLQVDMNYLQSVVASDVESVEIFFKDGMSGINQRDGTDGVLVINKKKAPKGIPMKLADLQKLLPPPYLVEFTPHGYTPVKEFYSPKYNPARTINTGVDLRSTIYWNPKVLTDKTTGSTLLQFNNADGTGSYRAVVEGIDKDGNIGRFIYRYRVQ</sequence>
<dbReference type="Gene3D" id="2.60.40.1930">
    <property type="match status" value="1"/>
</dbReference>
<protein>
    <submittedName>
        <fullName evidence="3">Carboxypeptidase regulatory-like domain-containing protein</fullName>
    </submittedName>
</protein>
<feature type="signal peptide" evidence="2">
    <location>
        <begin position="1"/>
        <end position="22"/>
    </location>
</feature>
<gene>
    <name evidence="3" type="ORF">IRJ18_09970</name>
</gene>
<proteinExistence type="predicted"/>
<keyword evidence="4" id="KW-1185">Reference proteome</keyword>
<dbReference type="RefSeq" id="WP_194106028.1">
    <property type="nucleotide sequence ID" value="NZ_JADFFM010000001.1"/>
</dbReference>
<dbReference type="InterPro" id="IPR013783">
    <property type="entry name" value="Ig-like_fold"/>
</dbReference>
<name>A0ABR9XH19_9SPHI</name>
<feature type="chain" id="PRO_5046226695" evidence="2">
    <location>
        <begin position="23"/>
        <end position="906"/>
    </location>
</feature>